<evidence type="ECO:0000259" key="1">
    <source>
        <dbReference type="Pfam" id="PF22977"/>
    </source>
</evidence>
<comment type="caution">
    <text evidence="2">The sequence shown here is derived from an EMBL/GenBank/DDBJ whole genome shotgun (WGS) entry which is preliminary data.</text>
</comment>
<dbReference type="InterPro" id="IPR054472">
    <property type="entry name" value="WHD"/>
</dbReference>
<organism evidence="2 3">
    <name type="scientific">Symbiodinium necroappetens</name>
    <dbReference type="NCBI Taxonomy" id="1628268"/>
    <lineage>
        <taxon>Eukaryota</taxon>
        <taxon>Sar</taxon>
        <taxon>Alveolata</taxon>
        <taxon>Dinophyceae</taxon>
        <taxon>Suessiales</taxon>
        <taxon>Symbiodiniaceae</taxon>
        <taxon>Symbiodinium</taxon>
    </lineage>
</organism>
<gene>
    <name evidence="2" type="ORF">SNEC2469_LOCUS21899</name>
</gene>
<sequence length="188" mass="20891">VWVPRLERILSSRQMNEFEKEVVILLVGLILLPHKFSVNVGAGVYHCRGEPVDVATILAFLSPDLASQISNRKSFYKDAVLVRDHIIHVSTKGVQGDLSSCPVEIDRRMVDFIVGLDSEVHHLVDGSHLYMPQTKMDAVVLPEETKTLITRTVRSLGLFKKSKQQFKLAETIASSGLVMLFYGDSGTG</sequence>
<feature type="non-terminal residue" evidence="2">
    <location>
        <position position="188"/>
    </location>
</feature>
<dbReference type="Pfam" id="PF22977">
    <property type="entry name" value="WHD"/>
    <property type="match status" value="1"/>
</dbReference>
<dbReference type="EMBL" id="CAJNJA010039196">
    <property type="protein sequence ID" value="CAE7754509.1"/>
    <property type="molecule type" value="Genomic_DNA"/>
</dbReference>
<accession>A0A812Y0V1</accession>
<dbReference type="OrthoDB" id="417274at2759"/>
<proteinExistence type="predicted"/>
<evidence type="ECO:0000313" key="2">
    <source>
        <dbReference type="EMBL" id="CAE7754509.1"/>
    </source>
</evidence>
<keyword evidence="3" id="KW-1185">Reference proteome</keyword>
<dbReference type="AlphaFoldDB" id="A0A812Y0V1"/>
<name>A0A812Y0V1_9DINO</name>
<protein>
    <recommendedName>
        <fullName evidence="1">Winged helix domain-containing protein</fullName>
    </recommendedName>
</protein>
<feature type="domain" description="Winged helix" evidence="1">
    <location>
        <begin position="1"/>
        <end position="127"/>
    </location>
</feature>
<dbReference type="Proteomes" id="UP000601435">
    <property type="component" value="Unassembled WGS sequence"/>
</dbReference>
<reference evidence="2" key="1">
    <citation type="submission" date="2021-02" db="EMBL/GenBank/DDBJ databases">
        <authorList>
            <person name="Dougan E. K."/>
            <person name="Rhodes N."/>
            <person name="Thang M."/>
            <person name="Chan C."/>
        </authorList>
    </citation>
    <scope>NUCLEOTIDE SEQUENCE</scope>
</reference>
<evidence type="ECO:0000313" key="3">
    <source>
        <dbReference type="Proteomes" id="UP000601435"/>
    </source>
</evidence>
<feature type="non-terminal residue" evidence="2">
    <location>
        <position position="1"/>
    </location>
</feature>